<organism evidence="2 3">
    <name type="scientific">Candidatus Moanibacter tarae</name>
    <dbReference type="NCBI Taxonomy" id="2200854"/>
    <lineage>
        <taxon>Bacteria</taxon>
        <taxon>Pseudomonadati</taxon>
        <taxon>Verrucomicrobiota</taxon>
        <taxon>Opitutia</taxon>
        <taxon>Puniceicoccales</taxon>
        <taxon>Puniceicoccales incertae sedis</taxon>
        <taxon>Candidatus Moanibacter</taxon>
    </lineage>
</organism>
<reference evidence="2 3" key="1">
    <citation type="submission" date="2018-06" db="EMBL/GenBank/DDBJ databases">
        <title>Draft Genome Sequence of a Novel Marine Bacterium Related to the Verrucomicrobia.</title>
        <authorList>
            <person name="Vosseberg J."/>
            <person name="Martijn J."/>
            <person name="Ettema T.J.G."/>
        </authorList>
    </citation>
    <scope>NUCLEOTIDE SEQUENCE [LARGE SCALE GENOMIC DNA]</scope>
    <source>
        <strain evidence="2">TARA_B100001123</strain>
    </source>
</reference>
<evidence type="ECO:0000313" key="3">
    <source>
        <dbReference type="Proteomes" id="UP000247465"/>
    </source>
</evidence>
<dbReference type="Pfam" id="PF12974">
    <property type="entry name" value="Phosphonate-bd"/>
    <property type="match status" value="1"/>
</dbReference>
<feature type="chain" id="PRO_5016358132" evidence="1">
    <location>
        <begin position="21"/>
        <end position="293"/>
    </location>
</feature>
<proteinExistence type="predicted"/>
<evidence type="ECO:0000313" key="2">
    <source>
        <dbReference type="EMBL" id="AWT61009.1"/>
    </source>
</evidence>
<dbReference type="Proteomes" id="UP000247465">
    <property type="component" value="Chromosome"/>
</dbReference>
<sequence length="293" mass="32479">MRHLIIVMALSLACFGPACTEESVTRESITIALKPDKNPDRLIKEKAALEVYLSDELLHPVKVIVPLSSAVITTGFANGSIDLGFLSSTEAAKAINAEVADVLLAGEIDGSTHYLSYWVSLKENSYSSIEELRGKPIAFSSRTSTSGFLIPTWDLFKRKLITEDEGPEGFFGEGNVFYGVGYVSAIEKVLSGEVEAAAVSYYVIDEDRYLTPVQRSRLRMVSSQGPVPTHTISCRRTLDLSLRNRVKKVLLQMNQNNSKLRDLVFNSKLVEVDPKKHLRISHETLSIVSRMKL</sequence>
<protein>
    <submittedName>
        <fullName evidence="2">Putative phosphite transport system-binding protein PtxB</fullName>
    </submittedName>
</protein>
<feature type="signal peptide" evidence="1">
    <location>
        <begin position="1"/>
        <end position="20"/>
    </location>
</feature>
<keyword evidence="1" id="KW-0732">Signal</keyword>
<dbReference type="KEGG" id="mtar:DF168_02234"/>
<evidence type="ECO:0000256" key="1">
    <source>
        <dbReference type="SAM" id="SignalP"/>
    </source>
</evidence>
<dbReference type="Gene3D" id="3.40.190.10">
    <property type="entry name" value="Periplasmic binding protein-like II"/>
    <property type="match status" value="2"/>
</dbReference>
<dbReference type="PANTHER" id="PTHR35841:SF1">
    <property type="entry name" value="PHOSPHONATES-BINDING PERIPLASMIC PROTEIN"/>
    <property type="match status" value="1"/>
</dbReference>
<dbReference type="SUPFAM" id="SSF53850">
    <property type="entry name" value="Periplasmic binding protein-like II"/>
    <property type="match status" value="1"/>
</dbReference>
<accession>A0A2Z4AF45</accession>
<dbReference type="AlphaFoldDB" id="A0A2Z4AF45"/>
<name>A0A2Z4AF45_9BACT</name>
<gene>
    <name evidence="2" type="primary">ptxB</name>
    <name evidence="2" type="ORF">DF168_02234</name>
</gene>
<dbReference type="EMBL" id="CP029803">
    <property type="protein sequence ID" value="AWT61009.1"/>
    <property type="molecule type" value="Genomic_DNA"/>
</dbReference>
<dbReference type="PANTHER" id="PTHR35841">
    <property type="entry name" value="PHOSPHONATES-BINDING PERIPLASMIC PROTEIN"/>
    <property type="match status" value="1"/>
</dbReference>